<dbReference type="InterPro" id="IPR001031">
    <property type="entry name" value="Thioesterase"/>
</dbReference>
<dbReference type="EMBL" id="QJPH01000259">
    <property type="protein sequence ID" value="PZN81693.1"/>
    <property type="molecule type" value="Genomic_DNA"/>
</dbReference>
<dbReference type="Proteomes" id="UP000249396">
    <property type="component" value="Unassembled WGS sequence"/>
</dbReference>
<evidence type="ECO:0000256" key="1">
    <source>
        <dbReference type="ARBA" id="ARBA00007169"/>
    </source>
</evidence>
<name>A0A2W4RER3_9GAMM</name>
<reference evidence="3 4" key="1">
    <citation type="journal article" date="2018" name="Aquat. Microb. Ecol.">
        <title>Gammaproteobacterial methanotrophs dominate.</title>
        <authorList>
            <person name="Rissanen A.J."/>
            <person name="Saarenheimo J."/>
            <person name="Tiirola M."/>
            <person name="Peura S."/>
            <person name="Aalto S.L."/>
            <person name="Karvinen A."/>
            <person name="Nykanen H."/>
        </authorList>
    </citation>
    <scope>NUCLEOTIDE SEQUENCE [LARGE SCALE GENOMIC DNA]</scope>
    <source>
        <strain evidence="3">AMbin10</strain>
    </source>
</reference>
<comment type="caution">
    <text evidence="3">The sequence shown here is derived from an EMBL/GenBank/DDBJ whole genome shotgun (WGS) entry which is preliminary data.</text>
</comment>
<dbReference type="PANTHER" id="PTHR11487">
    <property type="entry name" value="THIOESTERASE"/>
    <property type="match status" value="1"/>
</dbReference>
<proteinExistence type="inferred from homology"/>
<dbReference type="PANTHER" id="PTHR11487:SF0">
    <property type="entry name" value="S-ACYL FATTY ACID SYNTHASE THIOESTERASE, MEDIUM CHAIN"/>
    <property type="match status" value="1"/>
</dbReference>
<evidence type="ECO:0000259" key="2">
    <source>
        <dbReference type="Pfam" id="PF00975"/>
    </source>
</evidence>
<dbReference type="InterPro" id="IPR012223">
    <property type="entry name" value="TEII"/>
</dbReference>
<dbReference type="Gene3D" id="3.40.50.1820">
    <property type="entry name" value="alpha/beta hydrolase"/>
    <property type="match status" value="1"/>
</dbReference>
<sequence length="255" mass="28412">MALLINVNSVSPWLTVQRHSTEAHLRLFCFPYAGGGASIFSAWSKALPSSVEVCSVQLPGRENRLGEMPLTRMPDLVEQLSTALVPWLDKPFALFGHSLGALIAFEWLRCLPPRYQPVHFFLSACPAPETPRPAPMHSLPDGEFIDALQNRYQQIPQAILQDPEMMGLFLPVLRADFTLYETYTYVAGMPLACPVCAFGGLQDHLSNRAQLTAWHPYTSSVFTQRMFPGGHFFLKTAQTPLLQAIVQTLNLAENL</sequence>
<evidence type="ECO:0000313" key="4">
    <source>
        <dbReference type="Proteomes" id="UP000249396"/>
    </source>
</evidence>
<dbReference type="SUPFAM" id="SSF53474">
    <property type="entry name" value="alpha/beta-Hydrolases"/>
    <property type="match status" value="1"/>
</dbReference>
<gene>
    <name evidence="3" type="ORF">DM484_07840</name>
</gene>
<feature type="domain" description="Thioesterase" evidence="2">
    <location>
        <begin position="26"/>
        <end position="244"/>
    </location>
</feature>
<dbReference type="Pfam" id="PF00975">
    <property type="entry name" value="Thioesterase"/>
    <property type="match status" value="1"/>
</dbReference>
<evidence type="ECO:0000313" key="3">
    <source>
        <dbReference type="EMBL" id="PZN81693.1"/>
    </source>
</evidence>
<dbReference type="AlphaFoldDB" id="A0A2W4RER3"/>
<dbReference type="GO" id="GO:0008610">
    <property type="term" value="P:lipid biosynthetic process"/>
    <property type="evidence" value="ECO:0007669"/>
    <property type="project" value="TreeGrafter"/>
</dbReference>
<dbReference type="InterPro" id="IPR029058">
    <property type="entry name" value="AB_hydrolase_fold"/>
</dbReference>
<accession>A0A2W4RER3</accession>
<protein>
    <submittedName>
        <fullName evidence="3">Putative thioesterase</fullName>
    </submittedName>
</protein>
<comment type="similarity">
    <text evidence="1">Belongs to the thioesterase family.</text>
</comment>
<organism evidence="3 4">
    <name type="scientific">Candidatus Methylumidiphilus alinenensis</name>
    <dbReference type="NCBI Taxonomy" id="2202197"/>
    <lineage>
        <taxon>Bacteria</taxon>
        <taxon>Pseudomonadati</taxon>
        <taxon>Pseudomonadota</taxon>
        <taxon>Gammaproteobacteria</taxon>
        <taxon>Methylococcales</taxon>
        <taxon>Candidatus Methylumidiphilus</taxon>
    </lineage>
</organism>